<keyword evidence="6" id="KW-1185">Reference proteome</keyword>
<keyword evidence="1 3" id="KW-0732">Signal</keyword>
<evidence type="ECO:0000256" key="3">
    <source>
        <dbReference type="SAM" id="SignalP"/>
    </source>
</evidence>
<feature type="chain" id="PRO_5007856574" description="Yeast cell wall synthesis Kre9/Knh1-like N-terminal domain-containing protein" evidence="3">
    <location>
        <begin position="22"/>
        <end position="256"/>
    </location>
</feature>
<dbReference type="GeneID" id="63826258"/>
<dbReference type="PANTHER" id="PTHR28154:SF1">
    <property type="entry name" value="CELL WALL SYNTHESIS PROTEIN KNH1-RELATED"/>
    <property type="match status" value="1"/>
</dbReference>
<dbReference type="Pfam" id="PF10342">
    <property type="entry name" value="Kre9_KNH"/>
    <property type="match status" value="1"/>
</dbReference>
<dbReference type="GO" id="GO:0042546">
    <property type="term" value="P:cell wall biogenesis"/>
    <property type="evidence" value="ECO:0007669"/>
    <property type="project" value="InterPro"/>
</dbReference>
<dbReference type="RefSeq" id="XP_040762635.1">
    <property type="nucleotide sequence ID" value="XM_040909229.1"/>
</dbReference>
<dbReference type="Proteomes" id="UP000076871">
    <property type="component" value="Unassembled WGS sequence"/>
</dbReference>
<protein>
    <recommendedName>
        <fullName evidence="4">Yeast cell wall synthesis Kre9/Knh1-like N-terminal domain-containing protein</fullName>
    </recommendedName>
</protein>
<dbReference type="STRING" id="1314785.A0A165DHL0"/>
<dbReference type="PANTHER" id="PTHR28154">
    <property type="entry name" value="CELL WALL SYNTHESIS PROTEIN KNH1-RELATED"/>
    <property type="match status" value="1"/>
</dbReference>
<dbReference type="InterPro" id="IPR045328">
    <property type="entry name" value="Kre9/Knh1"/>
</dbReference>
<feature type="region of interest" description="Disordered" evidence="2">
    <location>
        <begin position="151"/>
        <end position="232"/>
    </location>
</feature>
<feature type="domain" description="Yeast cell wall synthesis Kre9/Knh1-like N-terminal" evidence="4">
    <location>
        <begin position="27"/>
        <end position="121"/>
    </location>
</feature>
<accession>A0A165DHL0</accession>
<evidence type="ECO:0000313" key="6">
    <source>
        <dbReference type="Proteomes" id="UP000076871"/>
    </source>
</evidence>
<dbReference type="GO" id="GO:0006078">
    <property type="term" value="P:(1-&gt;6)-beta-D-glucan biosynthetic process"/>
    <property type="evidence" value="ECO:0007669"/>
    <property type="project" value="InterPro"/>
</dbReference>
<dbReference type="InParanoid" id="A0A165DHL0"/>
<dbReference type="EMBL" id="KV427633">
    <property type="protein sequence ID" value="KZT04895.1"/>
    <property type="molecule type" value="Genomic_DNA"/>
</dbReference>
<evidence type="ECO:0000313" key="5">
    <source>
        <dbReference type="EMBL" id="KZT04895.1"/>
    </source>
</evidence>
<proteinExistence type="predicted"/>
<evidence type="ECO:0000256" key="1">
    <source>
        <dbReference type="ARBA" id="ARBA00022729"/>
    </source>
</evidence>
<organism evidence="5 6">
    <name type="scientific">Laetiporus sulphureus 93-53</name>
    <dbReference type="NCBI Taxonomy" id="1314785"/>
    <lineage>
        <taxon>Eukaryota</taxon>
        <taxon>Fungi</taxon>
        <taxon>Dikarya</taxon>
        <taxon>Basidiomycota</taxon>
        <taxon>Agaricomycotina</taxon>
        <taxon>Agaricomycetes</taxon>
        <taxon>Polyporales</taxon>
        <taxon>Laetiporus</taxon>
    </lineage>
</organism>
<dbReference type="InterPro" id="IPR018466">
    <property type="entry name" value="Kre9/Knh1-like_N"/>
</dbReference>
<evidence type="ECO:0000259" key="4">
    <source>
        <dbReference type="Pfam" id="PF10342"/>
    </source>
</evidence>
<gene>
    <name evidence="5" type="ORF">LAESUDRAFT_727469</name>
</gene>
<sequence>MFARSASAIFALTYLAQSALGTVYVNSPVSGDTWAAGQNWTVSWLDDGNKPSLADFGDAEVAIYVGTETAQTSVQTIVASVNVASTASIVFTPDPAAGPDGEYYFIRFQSLSAKDPNNTAYPAEAFSALFTLTDMTGTFSTAIWDQINGTTPASSSVASSSNGPTSTSIGSASSVGSVGSSAPASTASGMVKSSSGSESSVATSSSSSSSSSSEPSTTAVGQSSTSGSSTSGAAGMHVGNGLMMGALGMLAAAVLL</sequence>
<reference evidence="5 6" key="1">
    <citation type="journal article" date="2016" name="Mol. Biol. Evol.">
        <title>Comparative Genomics of Early-Diverging Mushroom-Forming Fungi Provides Insights into the Origins of Lignocellulose Decay Capabilities.</title>
        <authorList>
            <person name="Nagy L.G."/>
            <person name="Riley R."/>
            <person name="Tritt A."/>
            <person name="Adam C."/>
            <person name="Daum C."/>
            <person name="Floudas D."/>
            <person name="Sun H."/>
            <person name="Yadav J.S."/>
            <person name="Pangilinan J."/>
            <person name="Larsson K.H."/>
            <person name="Matsuura K."/>
            <person name="Barry K."/>
            <person name="Labutti K."/>
            <person name="Kuo R."/>
            <person name="Ohm R.A."/>
            <person name="Bhattacharya S.S."/>
            <person name="Shirouzu T."/>
            <person name="Yoshinaga Y."/>
            <person name="Martin F.M."/>
            <person name="Grigoriev I.V."/>
            <person name="Hibbett D.S."/>
        </authorList>
    </citation>
    <scope>NUCLEOTIDE SEQUENCE [LARGE SCALE GENOMIC DNA]</scope>
    <source>
        <strain evidence="5 6">93-53</strain>
    </source>
</reference>
<name>A0A165DHL0_9APHY</name>
<dbReference type="OrthoDB" id="2432613at2759"/>
<evidence type="ECO:0000256" key="2">
    <source>
        <dbReference type="SAM" id="MobiDB-lite"/>
    </source>
</evidence>
<feature type="signal peptide" evidence="3">
    <location>
        <begin position="1"/>
        <end position="21"/>
    </location>
</feature>
<dbReference type="AlphaFoldDB" id="A0A165DHL0"/>